<dbReference type="GO" id="GO:0046872">
    <property type="term" value="F:metal ion binding"/>
    <property type="evidence" value="ECO:0007669"/>
    <property type="project" value="UniProtKB-KW"/>
</dbReference>
<organism evidence="3 4">
    <name type="scientific">Chondromyces apiculatus DSM 436</name>
    <dbReference type="NCBI Taxonomy" id="1192034"/>
    <lineage>
        <taxon>Bacteria</taxon>
        <taxon>Pseudomonadati</taxon>
        <taxon>Myxococcota</taxon>
        <taxon>Polyangia</taxon>
        <taxon>Polyangiales</taxon>
        <taxon>Polyangiaceae</taxon>
        <taxon>Chondromyces</taxon>
    </lineage>
</organism>
<protein>
    <recommendedName>
        <fullName evidence="2">Cupin type-2 domain-containing protein</fullName>
    </recommendedName>
</protein>
<keyword evidence="1" id="KW-0479">Metal-binding</keyword>
<feature type="domain" description="Cupin type-2" evidence="2">
    <location>
        <begin position="44"/>
        <end position="115"/>
    </location>
</feature>
<dbReference type="InterPro" id="IPR014710">
    <property type="entry name" value="RmlC-like_jellyroll"/>
</dbReference>
<dbReference type="PANTHER" id="PTHR35848:SF9">
    <property type="entry name" value="SLL1358 PROTEIN"/>
    <property type="match status" value="1"/>
</dbReference>
<proteinExistence type="predicted"/>
<dbReference type="PANTHER" id="PTHR35848">
    <property type="entry name" value="OXALATE-BINDING PROTEIN"/>
    <property type="match status" value="1"/>
</dbReference>
<evidence type="ECO:0000256" key="1">
    <source>
        <dbReference type="ARBA" id="ARBA00022723"/>
    </source>
</evidence>
<accession>A0A017TGG2</accession>
<keyword evidence="4" id="KW-1185">Reference proteome</keyword>
<dbReference type="STRING" id="1192034.CAP_8177"/>
<gene>
    <name evidence="3" type="ORF">CAP_8177</name>
</gene>
<dbReference type="InterPro" id="IPR011051">
    <property type="entry name" value="RmlC_Cupin_sf"/>
</dbReference>
<dbReference type="Proteomes" id="UP000019678">
    <property type="component" value="Unassembled WGS sequence"/>
</dbReference>
<dbReference type="Gene3D" id="2.60.120.10">
    <property type="entry name" value="Jelly Rolls"/>
    <property type="match status" value="1"/>
</dbReference>
<dbReference type="InterPro" id="IPR013096">
    <property type="entry name" value="Cupin_2"/>
</dbReference>
<dbReference type="EMBL" id="ASRX01000008">
    <property type="protein sequence ID" value="EYF07676.1"/>
    <property type="molecule type" value="Genomic_DNA"/>
</dbReference>
<dbReference type="InterPro" id="IPR051610">
    <property type="entry name" value="GPI/OXD"/>
</dbReference>
<dbReference type="eggNOG" id="COG3837">
    <property type="taxonomic scope" value="Bacteria"/>
</dbReference>
<sequence>MLDPATVEPYSGSSYPAPFNLAAAGREKRFLGPALGLTQFGVNLARLPPGAWSSQRHWHALEDEFIYVLEGELVLVTDAGEQVLRAGMAAGFPAGRPDGHHLINRSNREALYLEVGTDSPKDMAVYSDIDMEMRPLPEGGHHYVHRDGTPY</sequence>
<dbReference type="AlphaFoldDB" id="A0A017TGG2"/>
<evidence type="ECO:0000313" key="4">
    <source>
        <dbReference type="Proteomes" id="UP000019678"/>
    </source>
</evidence>
<comment type="caution">
    <text evidence="3">The sequence shown here is derived from an EMBL/GenBank/DDBJ whole genome shotgun (WGS) entry which is preliminary data.</text>
</comment>
<reference evidence="3 4" key="1">
    <citation type="submission" date="2013-05" db="EMBL/GenBank/DDBJ databases">
        <title>Genome assembly of Chondromyces apiculatus DSM 436.</title>
        <authorList>
            <person name="Sharma G."/>
            <person name="Khatri I."/>
            <person name="Kaur C."/>
            <person name="Mayilraj S."/>
            <person name="Subramanian S."/>
        </authorList>
    </citation>
    <scope>NUCLEOTIDE SEQUENCE [LARGE SCALE GENOMIC DNA]</scope>
    <source>
        <strain evidence="3 4">DSM 436</strain>
    </source>
</reference>
<evidence type="ECO:0000259" key="2">
    <source>
        <dbReference type="Pfam" id="PF07883"/>
    </source>
</evidence>
<dbReference type="SUPFAM" id="SSF51182">
    <property type="entry name" value="RmlC-like cupins"/>
    <property type="match status" value="1"/>
</dbReference>
<name>A0A017TGG2_9BACT</name>
<dbReference type="CDD" id="cd02224">
    <property type="entry name" value="cupin_SPO2919-like"/>
    <property type="match status" value="1"/>
</dbReference>
<evidence type="ECO:0000313" key="3">
    <source>
        <dbReference type="EMBL" id="EYF07676.1"/>
    </source>
</evidence>
<dbReference type="Pfam" id="PF07883">
    <property type="entry name" value="Cupin_2"/>
    <property type="match status" value="1"/>
</dbReference>